<organism evidence="3 4">
    <name type="scientific">Lachnoanaerobaculum umeaense</name>
    <dbReference type="NCBI Taxonomy" id="617123"/>
    <lineage>
        <taxon>Bacteria</taxon>
        <taxon>Bacillati</taxon>
        <taxon>Bacillota</taxon>
        <taxon>Clostridia</taxon>
        <taxon>Lachnospirales</taxon>
        <taxon>Lachnospiraceae</taxon>
        <taxon>Lachnoanaerobaculum</taxon>
    </lineage>
</organism>
<accession>A0A385PZQ5</accession>
<dbReference type="InterPro" id="IPR052913">
    <property type="entry name" value="Glycopeptide_resist_protein"/>
</dbReference>
<gene>
    <name evidence="3" type="ORF">D4A81_05510</name>
</gene>
<proteinExistence type="predicted"/>
<dbReference type="Pfam" id="PF04294">
    <property type="entry name" value="VanW"/>
    <property type="match status" value="1"/>
</dbReference>
<evidence type="ECO:0000256" key="2">
    <source>
        <dbReference type="SAM" id="Phobius"/>
    </source>
</evidence>
<evidence type="ECO:0000313" key="3">
    <source>
        <dbReference type="EMBL" id="AYA99435.1"/>
    </source>
</evidence>
<dbReference type="InterPro" id="IPR007391">
    <property type="entry name" value="Vancomycin_resist_VanW"/>
</dbReference>
<keyword evidence="2" id="KW-1133">Transmembrane helix</keyword>
<dbReference type="SMART" id="SM01208">
    <property type="entry name" value="G5"/>
    <property type="match status" value="1"/>
</dbReference>
<feature type="compositionally biased region" description="Basic and acidic residues" evidence="1">
    <location>
        <begin position="510"/>
        <end position="526"/>
    </location>
</feature>
<feature type="compositionally biased region" description="Basic and acidic residues" evidence="1">
    <location>
        <begin position="582"/>
        <end position="593"/>
    </location>
</feature>
<dbReference type="Gene3D" id="2.20.230.10">
    <property type="entry name" value="Resuscitation-promoting factor rpfb"/>
    <property type="match status" value="1"/>
</dbReference>
<dbReference type="AlphaFoldDB" id="A0A385PZQ5"/>
<dbReference type="PANTHER" id="PTHR35788">
    <property type="entry name" value="EXPORTED PROTEIN-RELATED"/>
    <property type="match status" value="1"/>
</dbReference>
<dbReference type="PANTHER" id="PTHR35788:SF1">
    <property type="entry name" value="EXPORTED PROTEIN"/>
    <property type="match status" value="1"/>
</dbReference>
<feature type="compositionally biased region" description="Polar residues" evidence="1">
    <location>
        <begin position="477"/>
        <end position="487"/>
    </location>
</feature>
<dbReference type="Pfam" id="PF07501">
    <property type="entry name" value="G5"/>
    <property type="match status" value="1"/>
</dbReference>
<feature type="region of interest" description="Disordered" evidence="1">
    <location>
        <begin position="477"/>
        <end position="593"/>
    </location>
</feature>
<dbReference type="KEGG" id="lua:D4A81_05510"/>
<feature type="compositionally biased region" description="Basic and acidic residues" evidence="1">
    <location>
        <begin position="533"/>
        <end position="573"/>
    </location>
</feature>
<feature type="compositionally biased region" description="Low complexity" evidence="1">
    <location>
        <begin position="488"/>
        <end position="498"/>
    </location>
</feature>
<dbReference type="OrthoDB" id="9797191at2"/>
<evidence type="ECO:0000256" key="1">
    <source>
        <dbReference type="SAM" id="MobiDB-lite"/>
    </source>
</evidence>
<dbReference type="EMBL" id="CP032364">
    <property type="protein sequence ID" value="AYA99435.1"/>
    <property type="molecule type" value="Genomic_DNA"/>
</dbReference>
<dbReference type="InterPro" id="IPR011098">
    <property type="entry name" value="G5_dom"/>
</dbReference>
<dbReference type="PROSITE" id="PS51109">
    <property type="entry name" value="G5"/>
    <property type="match status" value="1"/>
</dbReference>
<keyword evidence="4" id="KW-1185">Reference proteome</keyword>
<protein>
    <submittedName>
        <fullName evidence="3">Vancomycin resistance protein</fullName>
    </submittedName>
</protein>
<keyword evidence="2" id="KW-0812">Transmembrane</keyword>
<feature type="transmembrane region" description="Helical" evidence="2">
    <location>
        <begin position="37"/>
        <end position="55"/>
    </location>
</feature>
<evidence type="ECO:0000313" key="4">
    <source>
        <dbReference type="Proteomes" id="UP000265562"/>
    </source>
</evidence>
<reference evidence="3 4" key="1">
    <citation type="submission" date="2018-09" db="EMBL/GenBank/DDBJ databases">
        <title>Genome sequencing of Lachnoanaerobaculum umeaense DSM 23576.</title>
        <authorList>
            <person name="Kook J.-K."/>
            <person name="Park S.-N."/>
            <person name="Lim Y.K."/>
        </authorList>
    </citation>
    <scope>NUCLEOTIDE SEQUENCE [LARGE SCALE GENOMIC DNA]</scope>
    <source>
        <strain evidence="4">DSM 23576 \ CCUG 58757</strain>
    </source>
</reference>
<sequence>MLKNQKDKKISGSERVRAARKRAKKGQYASDINYKNVFILVAALIVLLIFIVFGINKAIKFVGSLSTESVETTTELAIEKLKKQITIDEIDITGMTMSEAKSAIEKVYPWKLKLHIGEDESDSLILDNALDEKLDKLLNEIYSDVSNAATHYDISFDDNDIDAMVKKAKEKWDIKPKNGSISGFNKETKNFTYESESNGYLIDDKRLKEDLKSFVSRKNFQADISVVRNEVKPSITAAEAKEKYKVIGTFTTKTTDNKDRNTNISLAAQALDGLIVKPGEEFSFNNTTGNRTLEKGYKPAGAYVNGVLSEEPGGGVCQVSSTLYNAVIFAGLTTTERHAHSFEPSYVTPGEDAMVSYDGYAGPDMKFVNTSDTAIAIRAVLTGQTLTCSIIGIPILEDGTTIEMSSKKTGDLNPPAPEYIEDKNLDKGKQVVISEAKNGSRWSTNYIVKKDGVIIKEEPFHSSSYKGKAAKIKVNSGSVETTAATNPTESSSVSTETSTDIHSSTVDSVETNHSKVIETSAKKKETANTVESTVEKLPTEEKDSKSSEGTEVTKPKPKESVRPKETTIEETVEKLSTTEATTKAEETVSKLGN</sequence>
<feature type="compositionally biased region" description="Polar residues" evidence="1">
    <location>
        <begin position="500"/>
        <end position="509"/>
    </location>
</feature>
<keyword evidence="2" id="KW-0472">Membrane</keyword>
<dbReference type="InterPro" id="IPR022029">
    <property type="entry name" value="YoaR-like_PG-bd"/>
</dbReference>
<dbReference type="Proteomes" id="UP000265562">
    <property type="component" value="Chromosome"/>
</dbReference>
<name>A0A385PZQ5_9FIRM</name>
<dbReference type="RefSeq" id="WP_111524120.1">
    <property type="nucleotide sequence ID" value="NZ_CP032364.1"/>
</dbReference>
<dbReference type="Pfam" id="PF12229">
    <property type="entry name" value="PG_binding_4"/>
    <property type="match status" value="1"/>
</dbReference>